<gene>
    <name evidence="10" type="ORF">B2A_07365</name>
</gene>
<comment type="cofactor">
    <cofactor evidence="1">
        <name>[4Fe-4S] cluster</name>
        <dbReference type="ChEBI" id="CHEBI:49883"/>
    </cofactor>
</comment>
<feature type="domain" description="MTTase N-terminal" evidence="8">
    <location>
        <begin position="1"/>
        <end position="111"/>
    </location>
</feature>
<keyword evidence="2" id="KW-0004">4Fe-4S</keyword>
<keyword evidence="3" id="KW-0808">Transferase</keyword>
<comment type="caution">
    <text evidence="10">The sequence shown here is derived from an EMBL/GenBank/DDBJ whole genome shotgun (WGS) entry which is preliminary data.</text>
</comment>
<dbReference type="InterPro" id="IPR007197">
    <property type="entry name" value="rSAM"/>
</dbReference>
<evidence type="ECO:0000313" key="10">
    <source>
        <dbReference type="EMBL" id="EQD50267.1"/>
    </source>
</evidence>
<organism evidence="10">
    <name type="scientific">mine drainage metagenome</name>
    <dbReference type="NCBI Taxonomy" id="410659"/>
    <lineage>
        <taxon>unclassified sequences</taxon>
        <taxon>metagenomes</taxon>
        <taxon>ecological metagenomes</taxon>
    </lineage>
</organism>
<evidence type="ECO:0000256" key="5">
    <source>
        <dbReference type="ARBA" id="ARBA00022723"/>
    </source>
</evidence>
<reference evidence="10" key="1">
    <citation type="submission" date="2013-08" db="EMBL/GenBank/DDBJ databases">
        <authorList>
            <person name="Mendez C."/>
            <person name="Richter M."/>
            <person name="Ferrer M."/>
            <person name="Sanchez J."/>
        </authorList>
    </citation>
    <scope>NUCLEOTIDE SEQUENCE</scope>
</reference>
<evidence type="ECO:0000256" key="2">
    <source>
        <dbReference type="ARBA" id="ARBA00022485"/>
    </source>
</evidence>
<dbReference type="EMBL" id="AUZZ01005267">
    <property type="protein sequence ID" value="EQD50267.1"/>
    <property type="molecule type" value="Genomic_DNA"/>
</dbReference>
<feature type="domain" description="Radical SAM core" evidence="9">
    <location>
        <begin position="131"/>
        <end position="287"/>
    </location>
</feature>
<keyword evidence="4" id="KW-0949">S-adenosyl-L-methionine</keyword>
<evidence type="ECO:0000259" key="9">
    <source>
        <dbReference type="PROSITE" id="PS51918"/>
    </source>
</evidence>
<dbReference type="PANTHER" id="PTHR11918:SF45">
    <property type="entry name" value="THREONYLCARBAMOYLADENOSINE TRNA METHYLTHIOTRANSFERASE"/>
    <property type="match status" value="1"/>
</dbReference>
<evidence type="ECO:0000256" key="4">
    <source>
        <dbReference type="ARBA" id="ARBA00022691"/>
    </source>
</evidence>
<dbReference type="FunFam" id="3.40.50.12160:FF:000003">
    <property type="entry name" value="CDK5 regulatory subunit-associated protein 1"/>
    <property type="match status" value="1"/>
</dbReference>
<dbReference type="PROSITE" id="PS51918">
    <property type="entry name" value="RADICAL_SAM"/>
    <property type="match status" value="1"/>
</dbReference>
<dbReference type="Pfam" id="PF04055">
    <property type="entry name" value="Radical_SAM"/>
    <property type="match status" value="1"/>
</dbReference>
<evidence type="ECO:0000256" key="3">
    <source>
        <dbReference type="ARBA" id="ARBA00022679"/>
    </source>
</evidence>
<reference evidence="10" key="2">
    <citation type="journal article" date="2014" name="ISME J.">
        <title>Microbial stratification in low pH oxic and suboxic macroscopic growths along an acid mine drainage.</title>
        <authorList>
            <person name="Mendez-Garcia C."/>
            <person name="Mesa V."/>
            <person name="Sprenger R.R."/>
            <person name="Richter M."/>
            <person name="Diez M.S."/>
            <person name="Solano J."/>
            <person name="Bargiela R."/>
            <person name="Golyshina O.V."/>
            <person name="Manteca A."/>
            <person name="Ramos J.L."/>
            <person name="Gallego J.R."/>
            <person name="Llorente I."/>
            <person name="Martins Dos Santos V.A."/>
            <person name="Jensen O.N."/>
            <person name="Pelaez A.I."/>
            <person name="Sanchez J."/>
            <person name="Ferrer M."/>
        </authorList>
    </citation>
    <scope>NUCLEOTIDE SEQUENCE</scope>
</reference>
<dbReference type="InterPro" id="IPR058240">
    <property type="entry name" value="rSAM_sf"/>
</dbReference>
<dbReference type="Gene3D" id="3.80.30.20">
    <property type="entry name" value="tm_1862 like domain"/>
    <property type="match status" value="1"/>
</dbReference>
<sequence length="287" mass="31737">MQTYIKTYGCTLNKADSDIISTILREAGIGIAETEEDADTVIVNTCTVKKQTEQRVLYALDKLSNAGKRIIVTGCMASANRDIISKHAPKATIVTTSNTDRILEALSDAEKGSASILDERRRIDKAALIKQEGNVIAHVPVSEGCLSNCSFCETKLARGALNSFTEDAIIRAVEYCTARGSMEVEITSQDIGAYGFDRKTNISELMNRIATLPGNFKVRIGMLNPEHLHRYFYELADALQSDRFYKFIHIPIQSGSDKVLSDMNRACSVDTFTEYVHELRHGVKGSQ</sequence>
<evidence type="ECO:0000256" key="7">
    <source>
        <dbReference type="ARBA" id="ARBA00023014"/>
    </source>
</evidence>
<dbReference type="GO" id="GO:0051539">
    <property type="term" value="F:4 iron, 4 sulfur cluster binding"/>
    <property type="evidence" value="ECO:0007669"/>
    <property type="project" value="UniProtKB-KW"/>
</dbReference>
<evidence type="ECO:0000256" key="6">
    <source>
        <dbReference type="ARBA" id="ARBA00023004"/>
    </source>
</evidence>
<evidence type="ECO:0000256" key="1">
    <source>
        <dbReference type="ARBA" id="ARBA00001966"/>
    </source>
</evidence>
<accession>T1A053</accession>
<protein>
    <submittedName>
        <fullName evidence="10">RNA modification enzyme, MiaB family</fullName>
    </submittedName>
</protein>
<dbReference type="PROSITE" id="PS01278">
    <property type="entry name" value="MTTASE_RADICAL"/>
    <property type="match status" value="1"/>
</dbReference>
<keyword evidence="7" id="KW-0411">Iron-sulfur</keyword>
<dbReference type="InterPro" id="IPR005839">
    <property type="entry name" value="Methylthiotransferase"/>
</dbReference>
<name>T1A053_9ZZZZ</name>
<dbReference type="GO" id="GO:0046872">
    <property type="term" value="F:metal ion binding"/>
    <property type="evidence" value="ECO:0007669"/>
    <property type="project" value="UniProtKB-KW"/>
</dbReference>
<dbReference type="PROSITE" id="PS51449">
    <property type="entry name" value="MTTASE_N"/>
    <property type="match status" value="1"/>
</dbReference>
<dbReference type="InterPro" id="IPR038135">
    <property type="entry name" value="Methylthiotransferase_N_sf"/>
</dbReference>
<dbReference type="InterPro" id="IPR020612">
    <property type="entry name" value="Methylthiotransferase_CS"/>
</dbReference>
<dbReference type="AlphaFoldDB" id="T1A053"/>
<dbReference type="Pfam" id="PF00919">
    <property type="entry name" value="UPF0004"/>
    <property type="match status" value="1"/>
</dbReference>
<keyword evidence="5" id="KW-0479">Metal-binding</keyword>
<keyword evidence="6" id="KW-0408">Iron</keyword>
<dbReference type="InterPro" id="IPR013848">
    <property type="entry name" value="Methylthiotransferase_N"/>
</dbReference>
<dbReference type="Gene3D" id="3.40.50.12160">
    <property type="entry name" value="Methylthiotransferase, N-terminal domain"/>
    <property type="match status" value="1"/>
</dbReference>
<evidence type="ECO:0000259" key="8">
    <source>
        <dbReference type="PROSITE" id="PS51449"/>
    </source>
</evidence>
<dbReference type="InterPro" id="IPR023404">
    <property type="entry name" value="rSAM_horseshoe"/>
</dbReference>
<proteinExistence type="predicted"/>
<dbReference type="SFLD" id="SFLDS00029">
    <property type="entry name" value="Radical_SAM"/>
    <property type="match status" value="1"/>
</dbReference>
<dbReference type="GO" id="GO:0035598">
    <property type="term" value="F:tRNA (N(6)-L-threonylcarbamoyladenosine(37)-C(2))-methylthiotransferase activity"/>
    <property type="evidence" value="ECO:0007669"/>
    <property type="project" value="TreeGrafter"/>
</dbReference>
<dbReference type="PANTHER" id="PTHR11918">
    <property type="entry name" value="RADICAL SAM PROTEINS"/>
    <property type="match status" value="1"/>
</dbReference>
<dbReference type="SUPFAM" id="SSF102114">
    <property type="entry name" value="Radical SAM enzymes"/>
    <property type="match status" value="1"/>
</dbReference>
<dbReference type="NCBIfam" id="TIGR00089">
    <property type="entry name" value="MiaB/RimO family radical SAM methylthiotransferase"/>
    <property type="match status" value="1"/>
</dbReference>